<evidence type="ECO:0000313" key="2">
    <source>
        <dbReference type="EMBL" id="SEG38679.1"/>
    </source>
</evidence>
<accession>A0A1H5ZQI2</accession>
<feature type="domain" description="Phasin" evidence="1">
    <location>
        <begin position="8"/>
        <end position="104"/>
    </location>
</feature>
<dbReference type="InterPro" id="IPR014176">
    <property type="entry name" value="Phasin_subfam-3"/>
</dbReference>
<keyword evidence="3" id="KW-1185">Reference proteome</keyword>
<dbReference type="Pfam" id="PF09361">
    <property type="entry name" value="Phasin_2"/>
    <property type="match status" value="1"/>
</dbReference>
<sequence>MQNQAALEAVNAQLQTVLNPFASFSQLVAKNVETLSKMQLETLTAYSELTNENLQSLVAIKEPQDLMNHGSKQLEIISKVSQRLLEDGQKLSQIGNDFKAAVDEISATTINTKKDA</sequence>
<proteinExistence type="predicted"/>
<name>A0A1H5ZQI2_9VIBR</name>
<gene>
    <name evidence="2" type="ORF">SAMN04488244_112134</name>
</gene>
<protein>
    <submittedName>
        <fullName evidence="2">Phasin family protein</fullName>
    </submittedName>
</protein>
<dbReference type="OrthoDB" id="8611311at2"/>
<organism evidence="2 3">
    <name type="scientific">Vibrio hangzhouensis</name>
    <dbReference type="NCBI Taxonomy" id="462991"/>
    <lineage>
        <taxon>Bacteria</taxon>
        <taxon>Pseudomonadati</taxon>
        <taxon>Pseudomonadota</taxon>
        <taxon>Gammaproteobacteria</taxon>
        <taxon>Vibrionales</taxon>
        <taxon>Vibrionaceae</taxon>
        <taxon>Vibrio</taxon>
    </lineage>
</organism>
<dbReference type="AlphaFoldDB" id="A0A1H5ZQI2"/>
<evidence type="ECO:0000259" key="1">
    <source>
        <dbReference type="Pfam" id="PF09361"/>
    </source>
</evidence>
<dbReference type="InterPro" id="IPR018968">
    <property type="entry name" value="Phasin"/>
</dbReference>
<evidence type="ECO:0000313" key="3">
    <source>
        <dbReference type="Proteomes" id="UP000236721"/>
    </source>
</evidence>
<dbReference type="RefSeq" id="WP_103880891.1">
    <property type="nucleotide sequence ID" value="NZ_FNVG01000012.1"/>
</dbReference>
<reference evidence="3" key="1">
    <citation type="submission" date="2016-10" db="EMBL/GenBank/DDBJ databases">
        <authorList>
            <person name="Varghese N."/>
            <person name="Submissions S."/>
        </authorList>
    </citation>
    <scope>NUCLEOTIDE SEQUENCE [LARGE SCALE GENOMIC DNA]</scope>
    <source>
        <strain evidence="3">CGMCC 1.7062</strain>
    </source>
</reference>
<dbReference type="EMBL" id="FNVG01000012">
    <property type="protein sequence ID" value="SEG38679.1"/>
    <property type="molecule type" value="Genomic_DNA"/>
</dbReference>
<dbReference type="Proteomes" id="UP000236721">
    <property type="component" value="Unassembled WGS sequence"/>
</dbReference>
<dbReference type="NCBIfam" id="TIGR02809">
    <property type="entry name" value="phasin_3"/>
    <property type="match status" value="1"/>
</dbReference>